<evidence type="ECO:0000313" key="2">
    <source>
        <dbReference type="Proteomes" id="UP000237347"/>
    </source>
</evidence>
<dbReference type="Proteomes" id="UP000237347">
    <property type="component" value="Unassembled WGS sequence"/>
</dbReference>
<protein>
    <submittedName>
        <fullName evidence="1">Uncharacterized protein</fullName>
    </submittedName>
</protein>
<reference evidence="1 2" key="1">
    <citation type="journal article" date="2018" name="Sci. Data">
        <title>The draft genome sequence of cork oak.</title>
        <authorList>
            <person name="Ramos A.M."/>
            <person name="Usie A."/>
            <person name="Barbosa P."/>
            <person name="Barros P.M."/>
            <person name="Capote T."/>
            <person name="Chaves I."/>
            <person name="Simoes F."/>
            <person name="Abreu I."/>
            <person name="Carrasquinho I."/>
            <person name="Faro C."/>
            <person name="Guimaraes J.B."/>
            <person name="Mendonca D."/>
            <person name="Nobrega F."/>
            <person name="Rodrigues L."/>
            <person name="Saibo N.J.M."/>
            <person name="Varela M.C."/>
            <person name="Egas C."/>
            <person name="Matos J."/>
            <person name="Miguel C.M."/>
            <person name="Oliveira M.M."/>
            <person name="Ricardo C.P."/>
            <person name="Goncalves S."/>
        </authorList>
    </citation>
    <scope>NUCLEOTIDE SEQUENCE [LARGE SCALE GENOMIC DNA]</scope>
    <source>
        <strain evidence="2">cv. HL8</strain>
    </source>
</reference>
<sequence length="66" mass="7560">MNAKTRNSINVSSSQIVRIQKRLHLQQAKVSGEDSNYSPLETRYSSLFVQVLEYCFCSLLLGDYTK</sequence>
<accession>A0AAW0J7Q2</accession>
<organism evidence="1 2">
    <name type="scientific">Quercus suber</name>
    <name type="common">Cork oak</name>
    <dbReference type="NCBI Taxonomy" id="58331"/>
    <lineage>
        <taxon>Eukaryota</taxon>
        <taxon>Viridiplantae</taxon>
        <taxon>Streptophyta</taxon>
        <taxon>Embryophyta</taxon>
        <taxon>Tracheophyta</taxon>
        <taxon>Spermatophyta</taxon>
        <taxon>Magnoliopsida</taxon>
        <taxon>eudicotyledons</taxon>
        <taxon>Gunneridae</taxon>
        <taxon>Pentapetalae</taxon>
        <taxon>rosids</taxon>
        <taxon>fabids</taxon>
        <taxon>Fagales</taxon>
        <taxon>Fagaceae</taxon>
        <taxon>Quercus</taxon>
    </lineage>
</organism>
<dbReference type="EMBL" id="PKMF04000662">
    <property type="protein sequence ID" value="KAK7822578.1"/>
    <property type="molecule type" value="Genomic_DNA"/>
</dbReference>
<keyword evidence="2" id="KW-1185">Reference proteome</keyword>
<gene>
    <name evidence="1" type="ORF">CFP56_036338</name>
</gene>
<name>A0AAW0J7Q2_QUESU</name>
<evidence type="ECO:0000313" key="1">
    <source>
        <dbReference type="EMBL" id="KAK7822578.1"/>
    </source>
</evidence>
<proteinExistence type="predicted"/>
<comment type="caution">
    <text evidence="1">The sequence shown here is derived from an EMBL/GenBank/DDBJ whole genome shotgun (WGS) entry which is preliminary data.</text>
</comment>
<dbReference type="AlphaFoldDB" id="A0AAW0J7Q2"/>